<dbReference type="EMBL" id="AGEJ01000024">
    <property type="protein sequence ID" value="EMD16198.1"/>
    <property type="molecule type" value="Genomic_DNA"/>
</dbReference>
<dbReference type="RefSeq" id="WP_004803856.1">
    <property type="nucleotide sequence ID" value="NZ_KB446649.1"/>
</dbReference>
<evidence type="ECO:0008006" key="3">
    <source>
        <dbReference type="Google" id="ProtNLM"/>
    </source>
</evidence>
<sequence length="294" mass="34445">MKKIILLFLIGSLFGCISEKKPDLSIYQKGLQEYKSYSIDIPGLNTSFVPQGLTMMDDYFIVSSYDKNKIKNSTLYMIHKDTKKVIEISLYNKCHAGGISYNKDKKELYIADSSQHCIQIISRQRLLKGLNTHHVHYDSLLKTQVKPSFLAYDKGYIYVGKYSEKRYEDLEIISTKNKSSSLIKGFLPYYTQGIIFASRHHKDYILYSSSNDSRKQDYSRLYINQIDRRTMKSLKKRAFIDIYQCSENMYVDEDKLYIIYESGAKSYRFLKNVKATDKILAGKLSDYLEYYNYL</sequence>
<accession>M2NDB1</accession>
<evidence type="ECO:0000313" key="2">
    <source>
        <dbReference type="Proteomes" id="UP000011758"/>
    </source>
</evidence>
<keyword evidence="2" id="KW-1185">Reference proteome</keyword>
<comment type="caution">
    <text evidence="1">The sequence shown here is derived from an EMBL/GenBank/DDBJ whole genome shotgun (WGS) entry which is preliminary data.</text>
</comment>
<protein>
    <recommendedName>
        <fullName evidence="3">SMP-30/Gluconolactonase/LRE-like region domain-containing protein</fullName>
    </recommendedName>
</protein>
<evidence type="ECO:0000313" key="1">
    <source>
        <dbReference type="EMBL" id="EMD16198.1"/>
    </source>
</evidence>
<dbReference type="OrthoDB" id="7064788at2"/>
<proteinExistence type="predicted"/>
<dbReference type="PROSITE" id="PS51257">
    <property type="entry name" value="PROKAR_LIPOPROTEIN"/>
    <property type="match status" value="1"/>
</dbReference>
<dbReference type="BioCyc" id="ECAT999415-HMP:GTTI-1662-MONOMER"/>
<organism evidence="1 2">
    <name type="scientific">Eggerthia catenaformis OT 569 = DSM 20559</name>
    <dbReference type="NCBI Taxonomy" id="999415"/>
    <lineage>
        <taxon>Bacteria</taxon>
        <taxon>Bacillati</taxon>
        <taxon>Bacillota</taxon>
        <taxon>Erysipelotrichia</taxon>
        <taxon>Erysipelotrichales</taxon>
        <taxon>Coprobacillaceae</taxon>
        <taxon>Eggerthia</taxon>
    </lineage>
</organism>
<dbReference type="SUPFAM" id="SSF63825">
    <property type="entry name" value="YWTD domain"/>
    <property type="match status" value="1"/>
</dbReference>
<gene>
    <name evidence="1" type="ORF">HMPREF9943_01601</name>
</gene>
<name>M2NDB1_9FIRM</name>
<dbReference type="Proteomes" id="UP000011758">
    <property type="component" value="Unassembled WGS sequence"/>
</dbReference>
<dbReference type="STRING" id="999415.HMPREF9943_01601"/>
<dbReference type="AlphaFoldDB" id="M2NDB1"/>
<reference evidence="1 2" key="1">
    <citation type="submission" date="2013-02" db="EMBL/GenBank/DDBJ databases">
        <title>The Genome Sequence of Lactobacillus catenaformis F0143.</title>
        <authorList>
            <consortium name="The Broad Institute Genome Sequencing Platform"/>
            <person name="Earl A."/>
            <person name="Ward D."/>
            <person name="Feldgarden M."/>
            <person name="Gevers D."/>
            <person name="Izard J."/>
            <person name="Blanton J.M."/>
            <person name="Mathney J."/>
            <person name="Dewhirst F.E."/>
            <person name="Young S.K."/>
            <person name="Zeng Q."/>
            <person name="Gargeya S."/>
            <person name="Fitzgerald M."/>
            <person name="Haas B."/>
            <person name="Abouelleil A."/>
            <person name="Alvarado L."/>
            <person name="Arachchi H.M."/>
            <person name="Berlin A."/>
            <person name="Chapman S.B."/>
            <person name="Gearin G."/>
            <person name="Goldberg J."/>
            <person name="Griggs A."/>
            <person name="Gujja S."/>
            <person name="Hansen M."/>
            <person name="Heiman D."/>
            <person name="Howarth C."/>
            <person name="Larimer J."/>
            <person name="Lui A."/>
            <person name="MacDonald P.J.P."/>
            <person name="McCowen C."/>
            <person name="Montmayeur A."/>
            <person name="Murphy C."/>
            <person name="Neiman D."/>
            <person name="Pearson M."/>
            <person name="Priest M."/>
            <person name="Roberts A."/>
            <person name="Saif S."/>
            <person name="Shea T."/>
            <person name="Sisk P."/>
            <person name="Stolte C."/>
            <person name="Sykes S."/>
            <person name="Wortman J."/>
            <person name="Nusbaum C."/>
            <person name="Birren B."/>
        </authorList>
    </citation>
    <scope>NUCLEOTIDE SEQUENCE [LARGE SCALE GENOMIC DNA]</scope>
    <source>
        <strain evidence="1 2">OT 569</strain>
    </source>
</reference>